<reference evidence="3" key="1">
    <citation type="journal article" date="2019" name="Int. J. Syst. Evol. Microbiol.">
        <title>The Global Catalogue of Microorganisms (GCM) 10K type strain sequencing project: providing services to taxonomists for standard genome sequencing and annotation.</title>
        <authorList>
            <consortium name="The Broad Institute Genomics Platform"/>
            <consortium name="The Broad Institute Genome Sequencing Center for Infectious Disease"/>
            <person name="Wu L."/>
            <person name="Ma J."/>
        </authorList>
    </citation>
    <scope>NUCLEOTIDE SEQUENCE [LARGE SCALE GENOMIC DNA]</scope>
    <source>
        <strain evidence="3">CCM 8903</strain>
    </source>
</reference>
<dbReference type="EMBL" id="JBHTON010000021">
    <property type="protein sequence ID" value="MFD1485158.1"/>
    <property type="molecule type" value="Genomic_DNA"/>
</dbReference>
<dbReference type="RefSeq" id="WP_379896464.1">
    <property type="nucleotide sequence ID" value="NZ_JBHTON010000021.1"/>
</dbReference>
<dbReference type="Pfam" id="PF12323">
    <property type="entry name" value="HTH_OrfB_IS605"/>
    <property type="match status" value="1"/>
</dbReference>
<feature type="non-terminal residue" evidence="2">
    <location>
        <position position="55"/>
    </location>
</feature>
<keyword evidence="3" id="KW-1185">Reference proteome</keyword>
<dbReference type="InterPro" id="IPR021027">
    <property type="entry name" value="Transposase_put_HTH"/>
</dbReference>
<dbReference type="Proteomes" id="UP001597252">
    <property type="component" value="Unassembled WGS sequence"/>
</dbReference>
<feature type="domain" description="Transposase putative helix-turn-helix" evidence="1">
    <location>
        <begin position="13"/>
        <end position="52"/>
    </location>
</feature>
<name>A0ABW4E7P9_9LACO</name>
<evidence type="ECO:0000313" key="2">
    <source>
        <dbReference type="EMBL" id="MFD1485158.1"/>
    </source>
</evidence>
<protein>
    <submittedName>
        <fullName evidence="2">Helix-turn-helix domain-containing protein</fullName>
    </submittedName>
</protein>
<accession>A0ABW4E7P9</accession>
<organism evidence="2 3">
    <name type="scientific">Lacticaseibacillus baoqingensis</name>
    <dbReference type="NCBI Taxonomy" id="2486013"/>
    <lineage>
        <taxon>Bacteria</taxon>
        <taxon>Bacillati</taxon>
        <taxon>Bacillota</taxon>
        <taxon>Bacilli</taxon>
        <taxon>Lactobacillales</taxon>
        <taxon>Lactobacillaceae</taxon>
        <taxon>Lacticaseibacillus</taxon>
    </lineage>
</organism>
<proteinExistence type="predicted"/>
<evidence type="ECO:0000313" key="3">
    <source>
        <dbReference type="Proteomes" id="UP001597252"/>
    </source>
</evidence>
<evidence type="ECO:0000259" key="1">
    <source>
        <dbReference type="Pfam" id="PF12323"/>
    </source>
</evidence>
<comment type="caution">
    <text evidence="2">The sequence shown here is derived from an EMBL/GenBank/DDBJ whole genome shotgun (WGS) entry which is preliminary data.</text>
</comment>
<sequence length="55" mass="6427">MAKKMADLNNHYGLKMRLFPSSQQKRVIDNNINASRFAYNEMVAIDKELYALHQV</sequence>
<gene>
    <name evidence="2" type="ORF">ACFQ5J_07940</name>
</gene>